<keyword evidence="3 6" id="KW-0732">Signal</keyword>
<gene>
    <name evidence="7" type="ORF">FKG95_04125</name>
</gene>
<dbReference type="OrthoDB" id="5462484at2"/>
<evidence type="ECO:0000256" key="5">
    <source>
        <dbReference type="ARBA" id="ARBA00023237"/>
    </source>
</evidence>
<name>A0A545U2T9_9PROT</name>
<comment type="subcellular location">
    <subcellularLocation>
        <location evidence="1">Cell outer membrane</location>
    </subcellularLocation>
</comment>
<dbReference type="Proteomes" id="UP000315252">
    <property type="component" value="Unassembled WGS sequence"/>
</dbReference>
<keyword evidence="5" id="KW-0998">Cell outer membrane</keyword>
<evidence type="ECO:0000313" key="7">
    <source>
        <dbReference type="EMBL" id="TQV83776.1"/>
    </source>
</evidence>
<comment type="caution">
    <text evidence="7">The sequence shown here is derived from an EMBL/GenBank/DDBJ whole genome shotgun (WGS) entry which is preliminary data.</text>
</comment>
<comment type="similarity">
    <text evidence="2">Belongs to the MipA/OmpV family.</text>
</comment>
<evidence type="ECO:0000256" key="4">
    <source>
        <dbReference type="ARBA" id="ARBA00023136"/>
    </source>
</evidence>
<dbReference type="Pfam" id="PF06629">
    <property type="entry name" value="MipA"/>
    <property type="match status" value="1"/>
</dbReference>
<feature type="signal peptide" evidence="6">
    <location>
        <begin position="1"/>
        <end position="28"/>
    </location>
</feature>
<dbReference type="AlphaFoldDB" id="A0A545U2T9"/>
<feature type="chain" id="PRO_5022054163" evidence="6">
    <location>
        <begin position="29"/>
        <end position="274"/>
    </location>
</feature>
<proteinExistence type="inferred from homology"/>
<dbReference type="InterPro" id="IPR010583">
    <property type="entry name" value="MipA"/>
</dbReference>
<organism evidence="7 8">
    <name type="scientific">Denitrobaculum tricleocarpae</name>
    <dbReference type="NCBI Taxonomy" id="2591009"/>
    <lineage>
        <taxon>Bacteria</taxon>
        <taxon>Pseudomonadati</taxon>
        <taxon>Pseudomonadota</taxon>
        <taxon>Alphaproteobacteria</taxon>
        <taxon>Rhodospirillales</taxon>
        <taxon>Rhodospirillaceae</taxon>
        <taxon>Denitrobaculum</taxon>
    </lineage>
</organism>
<evidence type="ECO:0000256" key="2">
    <source>
        <dbReference type="ARBA" id="ARBA00005722"/>
    </source>
</evidence>
<evidence type="ECO:0000313" key="8">
    <source>
        <dbReference type="Proteomes" id="UP000315252"/>
    </source>
</evidence>
<dbReference type="PANTHER" id="PTHR38776">
    <property type="entry name" value="MLTA-INTERACTING PROTEIN-RELATED"/>
    <property type="match status" value="1"/>
</dbReference>
<evidence type="ECO:0000256" key="6">
    <source>
        <dbReference type="SAM" id="SignalP"/>
    </source>
</evidence>
<accession>A0A545U2T9</accession>
<evidence type="ECO:0000256" key="3">
    <source>
        <dbReference type="ARBA" id="ARBA00022729"/>
    </source>
</evidence>
<dbReference type="PANTHER" id="PTHR38776:SF1">
    <property type="entry name" value="MLTA-INTERACTING PROTEIN-RELATED"/>
    <property type="match status" value="1"/>
</dbReference>
<evidence type="ECO:0000256" key="1">
    <source>
        <dbReference type="ARBA" id="ARBA00004442"/>
    </source>
</evidence>
<dbReference type="GO" id="GO:0009279">
    <property type="term" value="C:cell outer membrane"/>
    <property type="evidence" value="ECO:0007669"/>
    <property type="project" value="UniProtKB-SubCell"/>
</dbReference>
<keyword evidence="4" id="KW-0472">Membrane</keyword>
<protein>
    <submittedName>
        <fullName evidence="7">MipA/OmpV family protein</fullName>
    </submittedName>
</protein>
<sequence>MRVIYLDRAVSAALLTACMTLISSEGTAEEVKSPENKDVWEFELGAGATVSPEYEGSDEYEPGAVPYFHLSWKDTVVATTRGGGPGLYLQKSWRDDFSTSLGVRYEGGRDQDDSDALDGLGDLDVGAVAVGNIAYEWGPVEFSAELAHDLTGDRDGTTATLGAEYSKMLFENRGRFAIGPTVTWADEEYMDNTFGISPTQAASSRNNYSPFDAESGIKDVGLNASFSYAFTEHVSVLVSGEYARLLGDAADSPLVDDEGSANQFQGLVGLIYRW</sequence>
<reference evidence="7 8" key="1">
    <citation type="submission" date="2019-06" db="EMBL/GenBank/DDBJ databases">
        <title>Whole genome sequence for Rhodospirillaceae sp. R148.</title>
        <authorList>
            <person name="Wang G."/>
        </authorList>
    </citation>
    <scope>NUCLEOTIDE SEQUENCE [LARGE SCALE GENOMIC DNA]</scope>
    <source>
        <strain evidence="7 8">R148</strain>
    </source>
</reference>
<dbReference type="EMBL" id="VHSH01000001">
    <property type="protein sequence ID" value="TQV83776.1"/>
    <property type="molecule type" value="Genomic_DNA"/>
</dbReference>
<keyword evidence="8" id="KW-1185">Reference proteome</keyword>